<dbReference type="Gene3D" id="3.20.20.120">
    <property type="entry name" value="Enolase-like C-terminal domain"/>
    <property type="match status" value="1"/>
</dbReference>
<evidence type="ECO:0000256" key="3">
    <source>
        <dbReference type="ARBA" id="ARBA00022842"/>
    </source>
</evidence>
<feature type="active site" description="Proton acceptor; specific for (S)-substrate epimerization" evidence="5">
    <location>
        <position position="257"/>
    </location>
</feature>
<evidence type="ECO:0000256" key="2">
    <source>
        <dbReference type="ARBA" id="ARBA00022723"/>
    </source>
</evidence>
<dbReference type="GO" id="GO:0046872">
    <property type="term" value="F:metal ion binding"/>
    <property type="evidence" value="ECO:0007669"/>
    <property type="project" value="UniProtKB-KW"/>
</dbReference>
<dbReference type="PANTHER" id="PTHR48073">
    <property type="entry name" value="O-SUCCINYLBENZOATE SYNTHASE-RELATED"/>
    <property type="match status" value="1"/>
</dbReference>
<dbReference type="InterPro" id="IPR036849">
    <property type="entry name" value="Enolase-like_C_sf"/>
</dbReference>
<feature type="binding site" evidence="6">
    <location>
        <position position="182"/>
    </location>
    <ligand>
        <name>Mg(2+)</name>
        <dbReference type="ChEBI" id="CHEBI:18420"/>
    </ligand>
</feature>
<dbReference type="Gene3D" id="3.30.390.10">
    <property type="entry name" value="Enolase-like, N-terminal domain"/>
    <property type="match status" value="1"/>
</dbReference>
<dbReference type="SFLD" id="SFLDG00180">
    <property type="entry name" value="muconate_cycloisomerase"/>
    <property type="match status" value="1"/>
</dbReference>
<feature type="binding site" evidence="6">
    <location>
        <position position="235"/>
    </location>
    <ligand>
        <name>Mg(2+)</name>
        <dbReference type="ChEBI" id="CHEBI:18420"/>
    </ligand>
</feature>
<dbReference type="KEGG" id="led:BBK82_35775"/>
<protein>
    <recommendedName>
        <fullName evidence="7">Dipeptide epimerase</fullName>
        <ecNumber evidence="7">5.1.1.-</ecNumber>
    </recommendedName>
</protein>
<accession>A0A1B2HS83</accession>
<evidence type="ECO:0000259" key="8">
    <source>
        <dbReference type="SMART" id="SM00922"/>
    </source>
</evidence>
<dbReference type="InterPro" id="IPR029065">
    <property type="entry name" value="Enolase_C-like"/>
</dbReference>
<evidence type="ECO:0000256" key="5">
    <source>
        <dbReference type="PIRSR" id="PIRSR634603-1"/>
    </source>
</evidence>
<comment type="cofactor">
    <cofactor evidence="6 7">
        <name>Mg(2+)</name>
        <dbReference type="ChEBI" id="CHEBI:18420"/>
    </cofactor>
    <text evidence="6 7">Binds 1 Mg(2+) ion per subunit.</text>
</comment>
<keyword evidence="10" id="KW-1185">Reference proteome</keyword>
<dbReference type="InterPro" id="IPR013342">
    <property type="entry name" value="Mandelate_racemase_C"/>
</dbReference>
<feature type="binding site" evidence="6">
    <location>
        <position position="210"/>
    </location>
    <ligand>
        <name>Mg(2+)</name>
        <dbReference type="ChEBI" id="CHEBI:18420"/>
    </ligand>
</feature>
<dbReference type="InterPro" id="IPR013341">
    <property type="entry name" value="Mandelate_racemase_N_dom"/>
</dbReference>
<name>A0A1B2HS83_9PSEU</name>
<dbReference type="SUPFAM" id="SSF51604">
    <property type="entry name" value="Enolase C-terminal domain-like"/>
    <property type="match status" value="1"/>
</dbReference>
<sequence length="342" mass="35874">MKVDWEVYGLELSTPLRISRSVMSRRDAVRVIVEHDGQHGHGEVVTSTYYQLDVQAITSRLNRLRPVLADADSPETALDVLHADETIPAGVRAAVDAALHDLLGLRQNVPAHVLLGTKEWQDTPTAYTIGITAPDDAAAQAASLTERGFSLLKVKVGADPERDVATTVAIRAAAPDARLVLDPNGGWSPDETVRVVERLTAAGVVLDAVEQPIPPGTPDALAWVHERCPAPLIADEDAATVADVRKLAGAVDGINIKLAKCGGLRPALDIVSAAREGGLDVMLGCLVASSLGIAPAVHLAGHARWADLDGHLLLAHDPWSGIGGEDGTLRLSGAPGLGVVRP</sequence>
<feature type="active site" description="Proton acceptor; specific for (R)-substrate epimerization" evidence="5">
    <location>
        <position position="155"/>
    </location>
</feature>
<comment type="similarity">
    <text evidence="1 7">Belongs to the mandelate racemase/muconate lactonizing enzyme family.</text>
</comment>
<proteinExistence type="inferred from homology"/>
<dbReference type="EC" id="5.1.1.-" evidence="7"/>
<evidence type="ECO:0000256" key="1">
    <source>
        <dbReference type="ARBA" id="ARBA00008031"/>
    </source>
</evidence>
<evidence type="ECO:0000256" key="4">
    <source>
        <dbReference type="ARBA" id="ARBA00023235"/>
    </source>
</evidence>
<feature type="domain" description="Mandelate racemase/muconate lactonizing enzyme C-terminal" evidence="8">
    <location>
        <begin position="134"/>
        <end position="231"/>
    </location>
</feature>
<keyword evidence="2 6" id="KW-0479">Metal-binding</keyword>
<evidence type="ECO:0000256" key="6">
    <source>
        <dbReference type="PIRSR" id="PIRSR634603-3"/>
    </source>
</evidence>
<dbReference type="STRING" id="1586287.BBK82_35775"/>
<dbReference type="EMBL" id="CP016793">
    <property type="protein sequence ID" value="ANZ40573.1"/>
    <property type="molecule type" value="Genomic_DNA"/>
</dbReference>
<dbReference type="SFLD" id="SFLDS00001">
    <property type="entry name" value="Enolase"/>
    <property type="match status" value="1"/>
</dbReference>
<gene>
    <name evidence="9" type="ORF">BBK82_35775</name>
</gene>
<organism evidence="9 10">
    <name type="scientific">Lentzea guizhouensis</name>
    <dbReference type="NCBI Taxonomy" id="1586287"/>
    <lineage>
        <taxon>Bacteria</taxon>
        <taxon>Bacillati</taxon>
        <taxon>Actinomycetota</taxon>
        <taxon>Actinomycetes</taxon>
        <taxon>Pseudonocardiales</taxon>
        <taxon>Pseudonocardiaceae</taxon>
        <taxon>Lentzea</taxon>
    </lineage>
</organism>
<reference evidence="9 10" key="1">
    <citation type="submission" date="2016-07" db="EMBL/GenBank/DDBJ databases">
        <title>Complete genome sequence of the Lentzea guizhouensis DHS C013.</title>
        <authorList>
            <person name="Cao C."/>
        </authorList>
    </citation>
    <scope>NUCLEOTIDE SEQUENCE [LARGE SCALE GENOMIC DNA]</scope>
    <source>
        <strain evidence="9 10">DHS C013</strain>
    </source>
</reference>
<dbReference type="Proteomes" id="UP000093053">
    <property type="component" value="Chromosome"/>
</dbReference>
<keyword evidence="3 6" id="KW-0460">Magnesium</keyword>
<dbReference type="AlphaFoldDB" id="A0A1B2HS83"/>
<dbReference type="GO" id="GO:0016855">
    <property type="term" value="F:racemase and epimerase activity, acting on amino acids and derivatives"/>
    <property type="evidence" value="ECO:0007669"/>
    <property type="project" value="UniProtKB-UniRule"/>
</dbReference>
<keyword evidence="4 7" id="KW-0413">Isomerase</keyword>
<evidence type="ECO:0000313" key="9">
    <source>
        <dbReference type="EMBL" id="ANZ40573.1"/>
    </source>
</evidence>
<dbReference type="CDD" id="cd03319">
    <property type="entry name" value="L-Ala-DL-Glu_epimerase"/>
    <property type="match status" value="1"/>
</dbReference>
<dbReference type="RefSeq" id="WP_065918911.1">
    <property type="nucleotide sequence ID" value="NZ_CP016793.1"/>
</dbReference>
<dbReference type="InterPro" id="IPR029017">
    <property type="entry name" value="Enolase-like_N"/>
</dbReference>
<dbReference type="InterPro" id="IPR034603">
    <property type="entry name" value="Dipeptide_epimerase"/>
</dbReference>
<dbReference type="Pfam" id="PF02746">
    <property type="entry name" value="MR_MLE_N"/>
    <property type="match status" value="1"/>
</dbReference>
<dbReference type="Pfam" id="PF13378">
    <property type="entry name" value="MR_MLE_C"/>
    <property type="match status" value="1"/>
</dbReference>
<dbReference type="OrthoDB" id="5241672at2"/>
<dbReference type="PANTHER" id="PTHR48073:SF2">
    <property type="entry name" value="O-SUCCINYLBENZOATE SYNTHASE"/>
    <property type="match status" value="1"/>
</dbReference>
<evidence type="ECO:0000313" key="10">
    <source>
        <dbReference type="Proteomes" id="UP000093053"/>
    </source>
</evidence>
<evidence type="ECO:0000256" key="7">
    <source>
        <dbReference type="RuleBase" id="RU366006"/>
    </source>
</evidence>
<dbReference type="SUPFAM" id="SSF54826">
    <property type="entry name" value="Enolase N-terminal domain-like"/>
    <property type="match status" value="1"/>
</dbReference>
<dbReference type="SMART" id="SM00922">
    <property type="entry name" value="MR_MLE"/>
    <property type="match status" value="1"/>
</dbReference>